<evidence type="ECO:0000256" key="8">
    <source>
        <dbReference type="ARBA" id="ARBA00022989"/>
    </source>
</evidence>
<evidence type="ECO:0000256" key="9">
    <source>
        <dbReference type="ARBA" id="ARBA00023049"/>
    </source>
</evidence>
<keyword evidence="3 11" id="KW-0645">Protease</keyword>
<gene>
    <name evidence="15" type="ORF">ABGN05_08170</name>
</gene>
<dbReference type="GO" id="GO:0008237">
    <property type="term" value="F:metallopeptidase activity"/>
    <property type="evidence" value="ECO:0007669"/>
    <property type="project" value="UniProtKB-KW"/>
</dbReference>
<dbReference type="CDD" id="cd07339">
    <property type="entry name" value="M48B_HtpX_like"/>
    <property type="match status" value="1"/>
</dbReference>
<evidence type="ECO:0000256" key="6">
    <source>
        <dbReference type="ARBA" id="ARBA00022801"/>
    </source>
</evidence>
<dbReference type="Gene3D" id="3.30.2010.10">
    <property type="entry name" value="Metalloproteases ('zincins'), catalytic domain"/>
    <property type="match status" value="1"/>
</dbReference>
<evidence type="ECO:0000259" key="14">
    <source>
        <dbReference type="Pfam" id="PF01435"/>
    </source>
</evidence>
<dbReference type="Proteomes" id="UP001556692">
    <property type="component" value="Unassembled WGS sequence"/>
</dbReference>
<evidence type="ECO:0000313" key="16">
    <source>
        <dbReference type="Proteomes" id="UP001556692"/>
    </source>
</evidence>
<evidence type="ECO:0000256" key="1">
    <source>
        <dbReference type="ARBA" id="ARBA00004651"/>
    </source>
</evidence>
<keyword evidence="8 13" id="KW-1133">Transmembrane helix</keyword>
<evidence type="ECO:0000313" key="15">
    <source>
        <dbReference type="EMBL" id="MEX0405632.1"/>
    </source>
</evidence>
<protein>
    <submittedName>
        <fullName evidence="15">Zinc metalloprotease HtpX</fullName>
    </submittedName>
</protein>
<keyword evidence="9 11" id="KW-0482">Metalloprotease</keyword>
<dbReference type="InterPro" id="IPR001915">
    <property type="entry name" value="Peptidase_M48"/>
</dbReference>
<feature type="transmembrane region" description="Helical" evidence="13">
    <location>
        <begin position="198"/>
        <end position="218"/>
    </location>
</feature>
<feature type="region of interest" description="Disordered" evidence="12">
    <location>
        <begin position="340"/>
        <end position="361"/>
    </location>
</feature>
<feature type="transmembrane region" description="Helical" evidence="13">
    <location>
        <begin position="169"/>
        <end position="192"/>
    </location>
</feature>
<evidence type="ECO:0000256" key="3">
    <source>
        <dbReference type="ARBA" id="ARBA00022670"/>
    </source>
</evidence>
<feature type="region of interest" description="Disordered" evidence="12">
    <location>
        <begin position="293"/>
        <end position="316"/>
    </location>
</feature>
<evidence type="ECO:0000256" key="12">
    <source>
        <dbReference type="SAM" id="MobiDB-lite"/>
    </source>
</evidence>
<dbReference type="PANTHER" id="PTHR43221">
    <property type="entry name" value="PROTEASE HTPX"/>
    <property type="match status" value="1"/>
</dbReference>
<keyword evidence="6 11" id="KW-0378">Hydrolase</keyword>
<keyword evidence="16" id="KW-1185">Reference proteome</keyword>
<proteinExistence type="inferred from homology"/>
<comment type="subcellular location">
    <subcellularLocation>
        <location evidence="1">Cell membrane</location>
        <topology evidence="1">Multi-pass membrane protein</topology>
    </subcellularLocation>
</comment>
<dbReference type="EMBL" id="JBDPGJ010000002">
    <property type="protein sequence ID" value="MEX0405632.1"/>
    <property type="molecule type" value="Genomic_DNA"/>
</dbReference>
<dbReference type="PANTHER" id="PTHR43221:SF1">
    <property type="entry name" value="PROTEASE HTPX"/>
    <property type="match status" value="1"/>
</dbReference>
<reference evidence="15 16" key="1">
    <citation type="submission" date="2024-05" db="EMBL/GenBank/DDBJ databases">
        <authorList>
            <person name="Jiang F."/>
        </authorList>
    </citation>
    <scope>NUCLEOTIDE SEQUENCE [LARGE SCALE GENOMIC DNA]</scope>
    <source>
        <strain evidence="15 16">LZ166</strain>
    </source>
</reference>
<evidence type="ECO:0000256" key="11">
    <source>
        <dbReference type="RuleBase" id="RU003983"/>
    </source>
</evidence>
<dbReference type="RefSeq" id="WP_367953518.1">
    <property type="nucleotide sequence ID" value="NZ_JBDPGJ010000002.1"/>
</dbReference>
<comment type="caution">
    <text evidence="15">The sequence shown here is derived from an EMBL/GenBank/DDBJ whole genome shotgun (WGS) entry which is preliminary data.</text>
</comment>
<accession>A0ABV3SFU2</accession>
<feature type="domain" description="Peptidase M48" evidence="14">
    <location>
        <begin position="88"/>
        <end position="286"/>
    </location>
</feature>
<organism evidence="15 16">
    <name type="scientific">Aquibium pacificus</name>
    <dbReference type="NCBI Taxonomy" id="3153579"/>
    <lineage>
        <taxon>Bacteria</taxon>
        <taxon>Pseudomonadati</taxon>
        <taxon>Pseudomonadota</taxon>
        <taxon>Alphaproteobacteria</taxon>
        <taxon>Hyphomicrobiales</taxon>
        <taxon>Phyllobacteriaceae</taxon>
        <taxon>Aquibium</taxon>
    </lineage>
</organism>
<keyword evidence="4 13" id="KW-0812">Transmembrane</keyword>
<keyword evidence="2" id="KW-1003">Cell membrane</keyword>
<evidence type="ECO:0000256" key="5">
    <source>
        <dbReference type="ARBA" id="ARBA00022723"/>
    </source>
</evidence>
<comment type="cofactor">
    <cofactor evidence="11">
        <name>Zn(2+)</name>
        <dbReference type="ChEBI" id="CHEBI:29105"/>
    </cofactor>
    <text evidence="11">Binds 1 zinc ion per subunit.</text>
</comment>
<evidence type="ECO:0000256" key="7">
    <source>
        <dbReference type="ARBA" id="ARBA00022833"/>
    </source>
</evidence>
<evidence type="ECO:0000256" key="13">
    <source>
        <dbReference type="SAM" id="Phobius"/>
    </source>
</evidence>
<evidence type="ECO:0000256" key="10">
    <source>
        <dbReference type="ARBA" id="ARBA00023136"/>
    </source>
</evidence>
<dbReference type="InterPro" id="IPR050083">
    <property type="entry name" value="HtpX_protease"/>
</dbReference>
<keyword evidence="7 11" id="KW-0862">Zinc</keyword>
<sequence length="371" mass="40710">MNATPDLDFFEQRRHRAMNALHTWLLGAGSLALLAVTAFVFAGGTGVVYALVFGAVSMWMMRRVSPQIVLSMYDARKVTRREFPEGVALVEELARRAKLPSVPVLHVVPSRLMNAFAVGRLEDSAIAVTDALVRRMTTRELAGVLAHEISHIANEDVKVMAFADMVSRFTSVMSTVGIFTLVLNVLGFAGGYEAQVPWPAVLILIASPTIGGLLQLALSRTREYDADLNAAVLTGDPDGLASALLKLERAQRRIWEGLVLPGSRMPDASVLRSHPITEERIRRLMALKSARGLPEPSPMVEALTQPPRPRRSFIPDAGRARRPVDYHRIASLMAADHPVAAERHDSPSHDGPLAEPDGPPRLRIRRGGLWW</sequence>
<dbReference type="Pfam" id="PF01435">
    <property type="entry name" value="Peptidase_M48"/>
    <property type="match status" value="1"/>
</dbReference>
<evidence type="ECO:0000256" key="2">
    <source>
        <dbReference type="ARBA" id="ARBA00022475"/>
    </source>
</evidence>
<comment type="similarity">
    <text evidence="11">Belongs to the peptidase M48 family.</text>
</comment>
<keyword evidence="10 13" id="KW-0472">Membrane</keyword>
<evidence type="ECO:0000256" key="4">
    <source>
        <dbReference type="ARBA" id="ARBA00022692"/>
    </source>
</evidence>
<name>A0ABV3SFU2_9HYPH</name>
<keyword evidence="5" id="KW-0479">Metal-binding</keyword>